<evidence type="ECO:0000256" key="7">
    <source>
        <dbReference type="ARBA" id="ARBA00023136"/>
    </source>
</evidence>
<evidence type="ECO:0000256" key="6">
    <source>
        <dbReference type="ARBA" id="ARBA00022989"/>
    </source>
</evidence>
<comment type="function">
    <text evidence="9">Part of the tripartite ATP-independent periplasmic (TRAP) transport system.</text>
</comment>
<evidence type="ECO:0000256" key="8">
    <source>
        <dbReference type="ARBA" id="ARBA00038436"/>
    </source>
</evidence>
<comment type="caution">
    <text evidence="11">The sequence shown here is derived from an EMBL/GenBank/DDBJ whole genome shotgun (WGS) entry which is preliminary data.</text>
</comment>
<dbReference type="GO" id="GO:0015740">
    <property type="term" value="P:C4-dicarboxylate transport"/>
    <property type="evidence" value="ECO:0007669"/>
    <property type="project" value="TreeGrafter"/>
</dbReference>
<keyword evidence="3" id="KW-1003">Cell membrane</keyword>
<reference evidence="11 12" key="1">
    <citation type="submission" date="2013-09" db="EMBL/GenBank/DDBJ databases">
        <title>Genome sequencing of Arenimonas composti.</title>
        <authorList>
            <person name="Chen F."/>
            <person name="Wang G."/>
        </authorList>
    </citation>
    <scope>NUCLEOTIDE SEQUENCE [LARGE SCALE GENOMIC DNA]</scope>
    <source>
        <strain evidence="11 12">TR7-09</strain>
    </source>
</reference>
<evidence type="ECO:0000259" key="10">
    <source>
        <dbReference type="Pfam" id="PF04290"/>
    </source>
</evidence>
<comment type="subunit">
    <text evidence="9">The complex comprises the extracytoplasmic solute receptor protein and the two transmembrane proteins.</text>
</comment>
<dbReference type="Proteomes" id="UP000029391">
    <property type="component" value="Unassembled WGS sequence"/>
</dbReference>
<feature type="domain" description="Tripartite ATP-independent periplasmic transporters DctQ component" evidence="10">
    <location>
        <begin position="25"/>
        <end position="147"/>
    </location>
</feature>
<feature type="transmembrane region" description="Helical" evidence="9">
    <location>
        <begin position="87"/>
        <end position="108"/>
    </location>
</feature>
<feature type="transmembrane region" description="Helical" evidence="9">
    <location>
        <begin position="128"/>
        <end position="147"/>
    </location>
</feature>
<evidence type="ECO:0000313" key="12">
    <source>
        <dbReference type="Proteomes" id="UP000029391"/>
    </source>
</evidence>
<proteinExistence type="inferred from homology"/>
<dbReference type="EMBL" id="AWXU01000076">
    <property type="protein sequence ID" value="KFN46306.1"/>
    <property type="molecule type" value="Genomic_DNA"/>
</dbReference>
<dbReference type="STRING" id="1121013.GCA_000426365_00559"/>
<dbReference type="InterPro" id="IPR055348">
    <property type="entry name" value="DctQ"/>
</dbReference>
<keyword evidence="2 9" id="KW-0813">Transport</keyword>
<dbReference type="Pfam" id="PF04290">
    <property type="entry name" value="DctQ"/>
    <property type="match status" value="1"/>
</dbReference>
<dbReference type="eggNOG" id="COG3090">
    <property type="taxonomic scope" value="Bacteria"/>
</dbReference>
<dbReference type="InterPro" id="IPR007387">
    <property type="entry name" value="TRAP_DctQ"/>
</dbReference>
<keyword evidence="12" id="KW-1185">Reference proteome</keyword>
<dbReference type="PANTHER" id="PTHR35011:SF2">
    <property type="entry name" value="2,3-DIKETO-L-GULONATE TRAP TRANSPORTER SMALL PERMEASE PROTEIN YIAM"/>
    <property type="match status" value="1"/>
</dbReference>
<dbReference type="PANTHER" id="PTHR35011">
    <property type="entry name" value="2,3-DIKETO-L-GULONATE TRAP TRANSPORTER SMALL PERMEASE PROTEIN YIAM"/>
    <property type="match status" value="1"/>
</dbReference>
<comment type="caution">
    <text evidence="9">Lacks conserved residue(s) required for the propagation of feature annotation.</text>
</comment>
<organism evidence="11 12">
    <name type="scientific">Arenimonas composti TR7-09 = DSM 18010</name>
    <dbReference type="NCBI Taxonomy" id="1121013"/>
    <lineage>
        <taxon>Bacteria</taxon>
        <taxon>Pseudomonadati</taxon>
        <taxon>Pseudomonadota</taxon>
        <taxon>Gammaproteobacteria</taxon>
        <taxon>Lysobacterales</taxon>
        <taxon>Lysobacteraceae</taxon>
        <taxon>Arenimonas</taxon>
    </lineage>
</organism>
<dbReference type="GO" id="GO:0022857">
    <property type="term" value="F:transmembrane transporter activity"/>
    <property type="evidence" value="ECO:0007669"/>
    <property type="project" value="UniProtKB-UniRule"/>
</dbReference>
<evidence type="ECO:0000256" key="5">
    <source>
        <dbReference type="ARBA" id="ARBA00022692"/>
    </source>
</evidence>
<name>A0A091B3K7_9GAMM</name>
<evidence type="ECO:0000256" key="9">
    <source>
        <dbReference type="RuleBase" id="RU369079"/>
    </source>
</evidence>
<accession>A0A091B3K7</accession>
<feature type="transmembrane region" description="Helical" evidence="9">
    <location>
        <begin position="49"/>
        <end position="66"/>
    </location>
</feature>
<evidence type="ECO:0000256" key="2">
    <source>
        <dbReference type="ARBA" id="ARBA00022448"/>
    </source>
</evidence>
<keyword evidence="4 9" id="KW-0997">Cell inner membrane</keyword>
<evidence type="ECO:0000256" key="3">
    <source>
        <dbReference type="ARBA" id="ARBA00022475"/>
    </source>
</evidence>
<keyword evidence="7 9" id="KW-0472">Membrane</keyword>
<evidence type="ECO:0000256" key="4">
    <source>
        <dbReference type="ARBA" id="ARBA00022519"/>
    </source>
</evidence>
<comment type="similarity">
    <text evidence="8 9">Belongs to the TRAP transporter small permease family.</text>
</comment>
<dbReference type="RefSeq" id="WP_051239402.1">
    <property type="nucleotide sequence ID" value="NZ_AUFF01000001.1"/>
</dbReference>
<gene>
    <name evidence="11" type="ORF">P873_02005</name>
</gene>
<keyword evidence="6 9" id="KW-1133">Transmembrane helix</keyword>
<sequence length="168" mass="17682">MRRRWLQGLHRAEDALLAGLLAALLLLAVAQIGLRVLFDAGLDWAEPVSRTGVLWLALFGALGATRERRQIAVDALPRLLAAGPRRLLWVVAQAVAAAVSAALAWFGLGMVLLEREAPVPFVAGIPSWVPMLAVPAGFALMALRFAIAATLPPPEPDVASASGAEAGR</sequence>
<evidence type="ECO:0000256" key="1">
    <source>
        <dbReference type="ARBA" id="ARBA00004429"/>
    </source>
</evidence>
<protein>
    <recommendedName>
        <fullName evidence="9">TRAP transporter small permease protein</fullName>
    </recommendedName>
</protein>
<dbReference type="GO" id="GO:0005886">
    <property type="term" value="C:plasma membrane"/>
    <property type="evidence" value="ECO:0007669"/>
    <property type="project" value="UniProtKB-SubCell"/>
</dbReference>
<dbReference type="OrthoDB" id="5567560at2"/>
<keyword evidence="5 9" id="KW-0812">Transmembrane</keyword>
<comment type="subcellular location">
    <subcellularLocation>
        <location evidence="1 9">Cell inner membrane</location>
        <topology evidence="1 9">Multi-pass membrane protein</topology>
    </subcellularLocation>
</comment>
<dbReference type="AlphaFoldDB" id="A0A091B3K7"/>
<evidence type="ECO:0000313" key="11">
    <source>
        <dbReference type="EMBL" id="KFN46306.1"/>
    </source>
</evidence>